<evidence type="ECO:0000313" key="2">
    <source>
        <dbReference type="Proteomes" id="UP001060085"/>
    </source>
</evidence>
<protein>
    <submittedName>
        <fullName evidence="1">Uncharacterized protein</fullName>
    </submittedName>
</protein>
<dbReference type="Proteomes" id="UP001060085">
    <property type="component" value="Linkage Group LG08"/>
</dbReference>
<comment type="caution">
    <text evidence="1">The sequence shown here is derived from an EMBL/GenBank/DDBJ whole genome shotgun (WGS) entry which is preliminary data.</text>
</comment>
<gene>
    <name evidence="1" type="ORF">M9H77_37158</name>
</gene>
<name>A0ACB9ZU67_CATRO</name>
<sequence length="136" mass="14957">MSSSSSSSSNSKKIVFKSSDGKLFEVDEEVAKHSITIKNLLDGGYEDTDFIPIPNIKSTVLAKVIEYCKIHVEAANALRSFDAEFVKVDQQSLFELVSAADFLYIQGLVDLTGSAITDTINGKTPEEIRERFGIDM</sequence>
<proteinExistence type="predicted"/>
<organism evidence="1 2">
    <name type="scientific">Catharanthus roseus</name>
    <name type="common">Madagascar periwinkle</name>
    <name type="synonym">Vinca rosea</name>
    <dbReference type="NCBI Taxonomy" id="4058"/>
    <lineage>
        <taxon>Eukaryota</taxon>
        <taxon>Viridiplantae</taxon>
        <taxon>Streptophyta</taxon>
        <taxon>Embryophyta</taxon>
        <taxon>Tracheophyta</taxon>
        <taxon>Spermatophyta</taxon>
        <taxon>Magnoliopsida</taxon>
        <taxon>eudicotyledons</taxon>
        <taxon>Gunneridae</taxon>
        <taxon>Pentapetalae</taxon>
        <taxon>asterids</taxon>
        <taxon>lamiids</taxon>
        <taxon>Gentianales</taxon>
        <taxon>Apocynaceae</taxon>
        <taxon>Rauvolfioideae</taxon>
        <taxon>Vinceae</taxon>
        <taxon>Catharanthinae</taxon>
        <taxon>Catharanthus</taxon>
    </lineage>
</organism>
<keyword evidence="2" id="KW-1185">Reference proteome</keyword>
<evidence type="ECO:0000313" key="1">
    <source>
        <dbReference type="EMBL" id="KAI5651153.1"/>
    </source>
</evidence>
<accession>A0ACB9ZU67</accession>
<dbReference type="EMBL" id="CM044708">
    <property type="protein sequence ID" value="KAI5651153.1"/>
    <property type="molecule type" value="Genomic_DNA"/>
</dbReference>
<reference evidence="2" key="1">
    <citation type="journal article" date="2023" name="Nat. Plants">
        <title>Single-cell RNA sequencing provides a high-resolution roadmap for understanding the multicellular compartmentation of specialized metabolism.</title>
        <authorList>
            <person name="Sun S."/>
            <person name="Shen X."/>
            <person name="Li Y."/>
            <person name="Li Y."/>
            <person name="Wang S."/>
            <person name="Li R."/>
            <person name="Zhang H."/>
            <person name="Shen G."/>
            <person name="Guo B."/>
            <person name="Wei J."/>
            <person name="Xu J."/>
            <person name="St-Pierre B."/>
            <person name="Chen S."/>
            <person name="Sun C."/>
        </authorList>
    </citation>
    <scope>NUCLEOTIDE SEQUENCE [LARGE SCALE GENOMIC DNA]</scope>
</reference>